<dbReference type="Gene3D" id="3.10.10.10">
    <property type="entry name" value="HIV Type 1 Reverse Transcriptase, subunit A, domain 1"/>
    <property type="match status" value="1"/>
</dbReference>
<dbReference type="SUPFAM" id="SSF56672">
    <property type="entry name" value="DNA/RNA polymerases"/>
    <property type="match status" value="1"/>
</dbReference>
<dbReference type="AlphaFoldDB" id="A0AAD9REB8"/>
<evidence type="ECO:0000313" key="2">
    <source>
        <dbReference type="Proteomes" id="UP001258017"/>
    </source>
</evidence>
<comment type="caution">
    <text evidence="1">The sequence shown here is derived from an EMBL/GenBank/DDBJ whole genome shotgun (WGS) entry which is preliminary data.</text>
</comment>
<evidence type="ECO:0000313" key="1">
    <source>
        <dbReference type="EMBL" id="KAK2578109.1"/>
    </source>
</evidence>
<protein>
    <recommendedName>
        <fullName evidence="3">Peptidase A2 domain-containing protein</fullName>
    </recommendedName>
</protein>
<dbReference type="EMBL" id="JAIFRP010000584">
    <property type="protein sequence ID" value="KAK2578109.1"/>
    <property type="molecule type" value="Genomic_DNA"/>
</dbReference>
<reference evidence="1" key="2">
    <citation type="journal article" date="2023" name="Commun. Biol.">
        <title>Intrasexual cuticular hydrocarbon dimorphism in a wasp sheds light on hydrocarbon biosynthesis genes in Hymenoptera.</title>
        <authorList>
            <person name="Moris V.C."/>
            <person name="Podsiadlowski L."/>
            <person name="Martin S."/>
            <person name="Oeyen J.P."/>
            <person name="Donath A."/>
            <person name="Petersen M."/>
            <person name="Wilbrandt J."/>
            <person name="Misof B."/>
            <person name="Liedtke D."/>
            <person name="Thamm M."/>
            <person name="Scheiner R."/>
            <person name="Schmitt T."/>
            <person name="Niehuis O."/>
        </authorList>
    </citation>
    <scope>NUCLEOTIDE SEQUENCE</scope>
    <source>
        <strain evidence="1">GBR_01_08_01A</strain>
    </source>
</reference>
<reference evidence="1" key="1">
    <citation type="submission" date="2021-08" db="EMBL/GenBank/DDBJ databases">
        <authorList>
            <person name="Misof B."/>
            <person name="Oliver O."/>
            <person name="Podsiadlowski L."/>
            <person name="Donath A."/>
            <person name="Peters R."/>
            <person name="Mayer C."/>
            <person name="Rust J."/>
            <person name="Gunkel S."/>
            <person name="Lesny P."/>
            <person name="Martin S."/>
            <person name="Oeyen J.P."/>
            <person name="Petersen M."/>
            <person name="Panagiotis P."/>
            <person name="Wilbrandt J."/>
            <person name="Tanja T."/>
        </authorList>
    </citation>
    <scope>NUCLEOTIDE SEQUENCE</scope>
    <source>
        <strain evidence="1">GBR_01_08_01A</strain>
        <tissue evidence="1">Thorax + abdomen</tissue>
    </source>
</reference>
<gene>
    <name evidence="1" type="ORF">KPH14_009887</name>
</gene>
<dbReference type="InterPro" id="IPR021109">
    <property type="entry name" value="Peptidase_aspartic_dom_sf"/>
</dbReference>
<sequence>MRHTYRNCGKTKPGMMSTIPAKVIPTKAVASTSTAVSLIDTSQISAVVKHSRARTPLENSSRDYCILITEENKTDYFLEALVDSGSAINLITKSTYLSFFNTYEIMHVKENINYGGINKSSLSINGYIIPKMRLKLLPNNIFLIKFMIVSDDTISYDVLLGREFMIQPGLTVILNRTVQMNYDKHVKEILNIEAIEVNNNLDIVRNRFDASLSDKVKTDLMKMLLDYVNSDYETGKVNYEFCIELLDNSKPFYYSPGRLSRHEKGEMRKIIDCLLKRNIIRPSNSDFSSRWCLILQNYNYKIEHRPADRMHHVDALSRNTLSRY</sequence>
<accession>A0AAD9REB8</accession>
<dbReference type="InterPro" id="IPR043502">
    <property type="entry name" value="DNA/RNA_pol_sf"/>
</dbReference>
<dbReference type="CDD" id="cd00303">
    <property type="entry name" value="retropepsin_like"/>
    <property type="match status" value="1"/>
</dbReference>
<proteinExistence type="predicted"/>
<evidence type="ECO:0008006" key="3">
    <source>
        <dbReference type="Google" id="ProtNLM"/>
    </source>
</evidence>
<dbReference type="Gene3D" id="2.40.70.10">
    <property type="entry name" value="Acid Proteases"/>
    <property type="match status" value="1"/>
</dbReference>
<dbReference type="Proteomes" id="UP001258017">
    <property type="component" value="Unassembled WGS sequence"/>
</dbReference>
<dbReference type="GO" id="GO:0071897">
    <property type="term" value="P:DNA biosynthetic process"/>
    <property type="evidence" value="ECO:0007669"/>
    <property type="project" value="UniProtKB-ARBA"/>
</dbReference>
<keyword evidence="2" id="KW-1185">Reference proteome</keyword>
<name>A0AAD9REB8_9HYME</name>
<organism evidence="1 2">
    <name type="scientific">Odynerus spinipes</name>
    <dbReference type="NCBI Taxonomy" id="1348599"/>
    <lineage>
        <taxon>Eukaryota</taxon>
        <taxon>Metazoa</taxon>
        <taxon>Ecdysozoa</taxon>
        <taxon>Arthropoda</taxon>
        <taxon>Hexapoda</taxon>
        <taxon>Insecta</taxon>
        <taxon>Pterygota</taxon>
        <taxon>Neoptera</taxon>
        <taxon>Endopterygota</taxon>
        <taxon>Hymenoptera</taxon>
        <taxon>Apocrita</taxon>
        <taxon>Aculeata</taxon>
        <taxon>Vespoidea</taxon>
        <taxon>Vespidae</taxon>
        <taxon>Eumeninae</taxon>
        <taxon>Odynerus</taxon>
    </lineage>
</organism>